<protein>
    <submittedName>
        <fullName evidence="3">DUF1700 domain-containing protein</fullName>
    </submittedName>
</protein>
<gene>
    <name evidence="3" type="ORF">H9697_10090</name>
</gene>
<keyword evidence="2" id="KW-1133">Transmembrane helix</keyword>
<evidence type="ECO:0000313" key="4">
    <source>
        <dbReference type="Proteomes" id="UP000823902"/>
    </source>
</evidence>
<comment type="caution">
    <text evidence="3">The sequence shown here is derived from an EMBL/GenBank/DDBJ whole genome shotgun (WGS) entry which is preliminary data.</text>
</comment>
<reference evidence="3" key="2">
    <citation type="submission" date="2021-04" db="EMBL/GenBank/DDBJ databases">
        <authorList>
            <person name="Gilroy R."/>
        </authorList>
    </citation>
    <scope>NUCLEOTIDE SEQUENCE</scope>
    <source>
        <strain evidence="3">CHK196-7946</strain>
    </source>
</reference>
<evidence type="ECO:0000256" key="1">
    <source>
        <dbReference type="SAM" id="MobiDB-lite"/>
    </source>
</evidence>
<feature type="region of interest" description="Disordered" evidence="1">
    <location>
        <begin position="84"/>
        <end position="119"/>
    </location>
</feature>
<keyword evidence="2" id="KW-0472">Membrane</keyword>
<evidence type="ECO:0000256" key="2">
    <source>
        <dbReference type="SAM" id="Phobius"/>
    </source>
</evidence>
<reference evidence="3" key="1">
    <citation type="journal article" date="2021" name="PeerJ">
        <title>Extensive microbial diversity within the chicken gut microbiome revealed by metagenomics and culture.</title>
        <authorList>
            <person name="Gilroy R."/>
            <person name="Ravi A."/>
            <person name="Getino M."/>
            <person name="Pursley I."/>
            <person name="Horton D.L."/>
            <person name="Alikhan N.F."/>
            <person name="Baker D."/>
            <person name="Gharbi K."/>
            <person name="Hall N."/>
            <person name="Watson M."/>
            <person name="Adriaenssens E.M."/>
            <person name="Foster-Nyarko E."/>
            <person name="Jarju S."/>
            <person name="Secka A."/>
            <person name="Antonio M."/>
            <person name="Oren A."/>
            <person name="Chaudhuri R.R."/>
            <person name="La Ragione R."/>
            <person name="Hildebrand F."/>
            <person name="Pallen M.J."/>
        </authorList>
    </citation>
    <scope>NUCLEOTIDE SEQUENCE</scope>
    <source>
        <strain evidence="3">CHK196-7946</strain>
    </source>
</reference>
<dbReference type="Pfam" id="PF22564">
    <property type="entry name" value="HAAS"/>
    <property type="match status" value="1"/>
</dbReference>
<evidence type="ECO:0000313" key="3">
    <source>
        <dbReference type="EMBL" id="HJC75275.1"/>
    </source>
</evidence>
<feature type="compositionally biased region" description="Gly residues" evidence="1">
    <location>
        <begin position="89"/>
        <end position="100"/>
    </location>
</feature>
<accession>A0A9D2QC68</accession>
<feature type="transmembrane region" description="Helical" evidence="2">
    <location>
        <begin position="193"/>
        <end position="222"/>
    </location>
</feature>
<organism evidence="3 4">
    <name type="scientific">Candidatus Mediterraneibacter faecavium</name>
    <dbReference type="NCBI Taxonomy" id="2838668"/>
    <lineage>
        <taxon>Bacteria</taxon>
        <taxon>Bacillati</taxon>
        <taxon>Bacillota</taxon>
        <taxon>Clostridia</taxon>
        <taxon>Lachnospirales</taxon>
        <taxon>Lachnospiraceae</taxon>
        <taxon>Mediterraneibacter</taxon>
    </lineage>
</organism>
<sequence>MNRMGFMAELERLLADMPEEERQAAVQYYADYFADAGEANEADVIRELGSPEKVAESIKADYYGTQFNEADYERKDYMEKYGQRSADGNIGGQAGPGAGSGRDRSGNGAGSADGGAGKSRPWTSNTLEIILIIAIAVVLWPVTLGIALAVFGIAAAVVCFFAALVITAVSIMIAGGCTVIVGLVAVAAVPSAALVAAGIGILLFVLGMAATVGTVKLCIIVYPAMLRGFVNLCRRPFYGKAV</sequence>
<feature type="compositionally biased region" description="Gly residues" evidence="1">
    <location>
        <begin position="107"/>
        <end position="117"/>
    </location>
</feature>
<feature type="transmembrane region" description="Helical" evidence="2">
    <location>
        <begin position="129"/>
        <end position="154"/>
    </location>
</feature>
<dbReference type="Proteomes" id="UP000823902">
    <property type="component" value="Unassembled WGS sequence"/>
</dbReference>
<name>A0A9D2QC68_9FIRM</name>
<dbReference type="EMBL" id="DWVY01000051">
    <property type="protein sequence ID" value="HJC75275.1"/>
    <property type="molecule type" value="Genomic_DNA"/>
</dbReference>
<proteinExistence type="predicted"/>
<feature type="transmembrane region" description="Helical" evidence="2">
    <location>
        <begin position="160"/>
        <end position="186"/>
    </location>
</feature>
<keyword evidence="2" id="KW-0812">Transmembrane</keyword>
<dbReference type="AlphaFoldDB" id="A0A9D2QC68"/>